<proteinExistence type="predicted"/>
<protein>
    <submittedName>
        <fullName evidence="5">Alkyl hydroperoxide reductase/ Thiol specific antioxidant/ Mal allergen</fullName>
    </submittedName>
</protein>
<accession>A0A088E3I2</accession>
<dbReference type="EMBL" id="CP008822">
    <property type="protein sequence ID" value="AIM26523.1"/>
    <property type="molecule type" value="Genomic_DNA"/>
</dbReference>
<dbReference type="InterPro" id="IPR013766">
    <property type="entry name" value="Thioredoxin_domain"/>
</dbReference>
<dbReference type="PIRSF" id="PIRSF000239">
    <property type="entry name" value="AHPC"/>
    <property type="match status" value="1"/>
</dbReference>
<dbReference type="Gene3D" id="3.40.30.10">
    <property type="entry name" value="Glutaredoxin"/>
    <property type="match status" value="1"/>
</dbReference>
<dbReference type="PANTHER" id="PTHR43110:SF1">
    <property type="entry name" value="THIOL PEROXIDASE"/>
    <property type="match status" value="1"/>
</dbReference>
<feature type="active site" description="Cysteine sulfenic acid (-SOH) intermediate; for peroxidase activity" evidence="3">
    <location>
        <position position="55"/>
    </location>
</feature>
<name>A0A088E3I2_9CREN</name>
<gene>
    <name evidence="5" type="ORF">HA72_0359</name>
</gene>
<organism evidence="5 6">
    <name type="scientific">Metallosphaera sedula</name>
    <dbReference type="NCBI Taxonomy" id="43687"/>
    <lineage>
        <taxon>Archaea</taxon>
        <taxon>Thermoproteota</taxon>
        <taxon>Thermoprotei</taxon>
        <taxon>Sulfolobales</taxon>
        <taxon>Sulfolobaceae</taxon>
        <taxon>Metallosphaera</taxon>
    </lineage>
</organism>
<feature type="domain" description="Thioredoxin" evidence="4">
    <location>
        <begin position="13"/>
        <end position="166"/>
    </location>
</feature>
<dbReference type="InterPro" id="IPR050455">
    <property type="entry name" value="Tpx_Peroxidase_subfamily"/>
</dbReference>
<dbReference type="AlphaFoldDB" id="A0A088E3I2"/>
<dbReference type="Proteomes" id="UP000029084">
    <property type="component" value="Chromosome"/>
</dbReference>
<keyword evidence="1" id="KW-0560">Oxidoreductase</keyword>
<dbReference type="GO" id="GO:0016491">
    <property type="term" value="F:oxidoreductase activity"/>
    <property type="evidence" value="ECO:0007669"/>
    <property type="project" value="UniProtKB-KW"/>
</dbReference>
<evidence type="ECO:0000259" key="4">
    <source>
        <dbReference type="PROSITE" id="PS51352"/>
    </source>
</evidence>
<evidence type="ECO:0000313" key="5">
    <source>
        <dbReference type="EMBL" id="AIM26523.1"/>
    </source>
</evidence>
<dbReference type="Pfam" id="PF00578">
    <property type="entry name" value="AhpC-TSA"/>
    <property type="match status" value="1"/>
</dbReference>
<dbReference type="SUPFAM" id="SSF52833">
    <property type="entry name" value="Thioredoxin-like"/>
    <property type="match status" value="1"/>
</dbReference>
<dbReference type="PANTHER" id="PTHR43110">
    <property type="entry name" value="THIOL PEROXIDASE"/>
    <property type="match status" value="1"/>
</dbReference>
<dbReference type="OMA" id="VCTKELC"/>
<evidence type="ECO:0000256" key="3">
    <source>
        <dbReference type="PIRSR" id="PIRSR000239-1"/>
    </source>
</evidence>
<dbReference type="CDD" id="cd03018">
    <property type="entry name" value="PRX_AhpE_like"/>
    <property type="match status" value="1"/>
</dbReference>
<evidence type="ECO:0000256" key="1">
    <source>
        <dbReference type="ARBA" id="ARBA00023002"/>
    </source>
</evidence>
<dbReference type="InterPro" id="IPR024706">
    <property type="entry name" value="Peroxiredoxin_AhpC-typ"/>
</dbReference>
<sequence length="166" mass="18724">MVYISIFLIKPMPEIGQIAPDVELVDTDLKKVKISDFRGKVVVLAFYPGAFTSVCTKEMCTFRDSMAKFNEVNAVVLGISVDPPFSNKAFKEANKLNFTILSDYKRDAVKAYGVDMEFLPLPGYVLAKRAVFILDKNGKIVYKWVGKELANEPNYAEIEEVVRKLK</sequence>
<dbReference type="GO" id="GO:0016209">
    <property type="term" value="F:antioxidant activity"/>
    <property type="evidence" value="ECO:0007669"/>
    <property type="project" value="InterPro"/>
</dbReference>
<dbReference type="PROSITE" id="PS51352">
    <property type="entry name" value="THIOREDOXIN_2"/>
    <property type="match status" value="1"/>
</dbReference>
<dbReference type="InterPro" id="IPR036249">
    <property type="entry name" value="Thioredoxin-like_sf"/>
</dbReference>
<evidence type="ECO:0000256" key="2">
    <source>
        <dbReference type="ARBA" id="ARBA00023284"/>
    </source>
</evidence>
<evidence type="ECO:0000313" key="6">
    <source>
        <dbReference type="Proteomes" id="UP000029084"/>
    </source>
</evidence>
<reference evidence="5 6" key="1">
    <citation type="journal article" date="2014" name="J. Bacteriol.">
        <title>Role of an Archaeal PitA Transporter in the Copper and Arsenic Resistance of Metallosphaera sedula, an Extreme Thermoacidophile.</title>
        <authorList>
            <person name="McCarthy S."/>
            <person name="Ai C."/>
            <person name="Wheaton G."/>
            <person name="Tevatia R."/>
            <person name="Eckrich V."/>
            <person name="Kelly R."/>
            <person name="Blum P."/>
        </authorList>
    </citation>
    <scope>NUCLEOTIDE SEQUENCE [LARGE SCALE GENOMIC DNA]</scope>
    <source>
        <strain evidence="5 6">CuR1</strain>
    </source>
</reference>
<keyword evidence="2" id="KW-0676">Redox-active center</keyword>
<dbReference type="InterPro" id="IPR000866">
    <property type="entry name" value="AhpC/TSA"/>
</dbReference>